<proteinExistence type="predicted"/>
<evidence type="ECO:0000313" key="4">
    <source>
        <dbReference type="Proteomes" id="UP001430306"/>
    </source>
</evidence>
<dbReference type="RefSeq" id="WP_230274585.1">
    <property type="nucleotide sequence ID" value="NZ_JAJKFW010000025.1"/>
</dbReference>
<dbReference type="InterPro" id="IPR019734">
    <property type="entry name" value="TPR_rpt"/>
</dbReference>
<comment type="caution">
    <text evidence="3">The sequence shown here is derived from an EMBL/GenBank/DDBJ whole genome shotgun (WGS) entry which is preliminary data.</text>
</comment>
<evidence type="ECO:0000256" key="2">
    <source>
        <dbReference type="SAM" id="MobiDB-lite"/>
    </source>
</evidence>
<gene>
    <name evidence="3" type="ORF">LOC71_15190</name>
</gene>
<sequence>MKVYCLIAAVGLSAWFWTPDQLGQRLLRQNQFAEAATAFETPMWQGVAWYRAGEFEKAAQSFSRASGPDSKFNLGNCWLMRGKYDKAIASYDEALKERPNWKEAQENRDLAEARMKATEAKGGDAGDQRVGADEVVFDKDKQKQEQGQDTDITAEQAVTDSSVQAVWLHQVQTQPADFLKSKFRYQLADREKVEQADTTPTESESSSTQQSGKP</sequence>
<dbReference type="InterPro" id="IPR011990">
    <property type="entry name" value="TPR-like_helical_dom_sf"/>
</dbReference>
<keyword evidence="4" id="KW-1185">Reference proteome</keyword>
<accession>A0ABS8NJS1</accession>
<dbReference type="Pfam" id="PF00515">
    <property type="entry name" value="TPR_1"/>
    <property type="match status" value="1"/>
</dbReference>
<dbReference type="SUPFAM" id="SSF48452">
    <property type="entry name" value="TPR-like"/>
    <property type="match status" value="1"/>
</dbReference>
<dbReference type="Gene3D" id="1.25.40.10">
    <property type="entry name" value="Tetratricopeptide repeat domain"/>
    <property type="match status" value="1"/>
</dbReference>
<dbReference type="PROSITE" id="PS50005">
    <property type="entry name" value="TPR"/>
    <property type="match status" value="1"/>
</dbReference>
<evidence type="ECO:0000313" key="3">
    <source>
        <dbReference type="EMBL" id="MCC9643629.1"/>
    </source>
</evidence>
<feature type="repeat" description="TPR" evidence="1">
    <location>
        <begin position="68"/>
        <end position="101"/>
    </location>
</feature>
<name>A0ABS8NJS1_9BACT</name>
<reference evidence="3" key="1">
    <citation type="submission" date="2021-11" db="EMBL/GenBank/DDBJ databases">
        <title>Genome sequence.</title>
        <authorList>
            <person name="Sun Q."/>
        </authorList>
    </citation>
    <scope>NUCLEOTIDE SEQUENCE</scope>
    <source>
        <strain evidence="3">JC740</strain>
    </source>
</reference>
<dbReference type="SMART" id="SM00028">
    <property type="entry name" value="TPR"/>
    <property type="match status" value="1"/>
</dbReference>
<evidence type="ECO:0000256" key="1">
    <source>
        <dbReference type="PROSITE-ProRule" id="PRU00339"/>
    </source>
</evidence>
<keyword evidence="1" id="KW-0802">TPR repeat</keyword>
<protein>
    <submittedName>
        <fullName evidence="3">Tetratricopeptide repeat protein</fullName>
    </submittedName>
</protein>
<organism evidence="3 4">
    <name type="scientific">Rhodopirellula halodulae</name>
    <dbReference type="NCBI Taxonomy" id="2894198"/>
    <lineage>
        <taxon>Bacteria</taxon>
        <taxon>Pseudomonadati</taxon>
        <taxon>Planctomycetota</taxon>
        <taxon>Planctomycetia</taxon>
        <taxon>Pirellulales</taxon>
        <taxon>Pirellulaceae</taxon>
        <taxon>Rhodopirellula</taxon>
    </lineage>
</organism>
<dbReference type="Proteomes" id="UP001430306">
    <property type="component" value="Unassembled WGS sequence"/>
</dbReference>
<feature type="region of interest" description="Disordered" evidence="2">
    <location>
        <begin position="191"/>
        <end position="214"/>
    </location>
</feature>
<dbReference type="EMBL" id="JAJKFW010000025">
    <property type="protein sequence ID" value="MCC9643629.1"/>
    <property type="molecule type" value="Genomic_DNA"/>
</dbReference>
<feature type="compositionally biased region" description="Low complexity" evidence="2">
    <location>
        <begin position="201"/>
        <end position="214"/>
    </location>
</feature>
<dbReference type="PROSITE" id="PS50293">
    <property type="entry name" value="TPR_REGION"/>
    <property type="match status" value="1"/>
</dbReference>